<dbReference type="Pfam" id="PF08613">
    <property type="entry name" value="Cyclin"/>
    <property type="match status" value="1"/>
</dbReference>
<dbReference type="AlphaFoldDB" id="A0A0K8RDE4"/>
<dbReference type="GO" id="GO:0019901">
    <property type="term" value="F:protein kinase binding"/>
    <property type="evidence" value="ECO:0007669"/>
    <property type="project" value="InterPro"/>
</dbReference>
<name>A0A0K8RDE4_IXORI</name>
<evidence type="ECO:0000256" key="2">
    <source>
        <dbReference type="ARBA" id="ARBA00040808"/>
    </source>
</evidence>
<comment type="similarity">
    <text evidence="1">Belongs to the CNPPD1 family.</text>
</comment>
<proteinExistence type="evidence at transcript level"/>
<dbReference type="GO" id="GO:0005634">
    <property type="term" value="C:nucleus"/>
    <property type="evidence" value="ECO:0007669"/>
    <property type="project" value="TreeGrafter"/>
</dbReference>
<evidence type="ECO:0000256" key="1">
    <source>
        <dbReference type="ARBA" id="ARBA00038508"/>
    </source>
</evidence>
<reference evidence="3" key="1">
    <citation type="submission" date="2012-12" db="EMBL/GenBank/DDBJ databases">
        <title>Identification and characterization of a phenylalanine ammonia-lyase gene family in Isatis indigotica Fort.</title>
        <authorList>
            <person name="Liu Q."/>
            <person name="Chen J."/>
            <person name="Zhou X."/>
            <person name="Di P."/>
            <person name="Xiao Y."/>
            <person name="Xuan H."/>
            <person name="Zhang L."/>
            <person name="Chen W."/>
        </authorList>
    </citation>
    <scope>NUCLEOTIDE SEQUENCE</scope>
    <source>
        <tissue evidence="3">Salivary gland</tissue>
    </source>
</reference>
<organism evidence="3">
    <name type="scientific">Ixodes ricinus</name>
    <name type="common">Common tick</name>
    <name type="synonym">Acarus ricinus</name>
    <dbReference type="NCBI Taxonomy" id="34613"/>
    <lineage>
        <taxon>Eukaryota</taxon>
        <taxon>Metazoa</taxon>
        <taxon>Ecdysozoa</taxon>
        <taxon>Arthropoda</taxon>
        <taxon>Chelicerata</taxon>
        <taxon>Arachnida</taxon>
        <taxon>Acari</taxon>
        <taxon>Parasitiformes</taxon>
        <taxon>Ixodida</taxon>
        <taxon>Ixodoidea</taxon>
        <taxon>Ixodidae</taxon>
        <taxon>Ixodinae</taxon>
        <taxon>Ixodes</taxon>
    </lineage>
</organism>
<dbReference type="InterPro" id="IPR013922">
    <property type="entry name" value="Cyclin_PHO80-like"/>
</dbReference>
<evidence type="ECO:0000313" key="3">
    <source>
        <dbReference type="EMBL" id="JAA69172.1"/>
    </source>
</evidence>
<dbReference type="SUPFAM" id="SSF47954">
    <property type="entry name" value="Cyclin-like"/>
    <property type="match status" value="1"/>
</dbReference>
<dbReference type="EMBL" id="GADI01004636">
    <property type="protein sequence ID" value="JAA69172.1"/>
    <property type="molecule type" value="mRNA"/>
</dbReference>
<dbReference type="CDD" id="cd20557">
    <property type="entry name" value="CYCLIN_ScPCL1-like"/>
    <property type="match status" value="1"/>
</dbReference>
<dbReference type="PANTHER" id="PTHR15615:SF108">
    <property type="entry name" value="PROTEIN CNPPD1"/>
    <property type="match status" value="1"/>
</dbReference>
<sequence length="375" mass="42931">MNLLRVLSLQDDRGELLGPDLQVFRDHADLSQRMSKSFYYGKLPTTDRPSLALTGIAVEMFSKVLPNDGLELLDMHYAASVTRRACITPCSLMLAVVYLDQLRHRNPEYLASVSPCELFLVSMLVASKFLYDDGQEDEVFNGEWAASAGMDLRDLNLLERRFLDALDWNLYVKPETFTHVLEDMEHRIAYLEFCRRGWSTYTDISALSKGATLGHCWLLVYDGVIKVMVVSAIAYVAATLTLFGSATLVHKLASQPPVAVETNSSVAPVECPPPCWAGCGATPLQQAHQQPYQWAQQRAHDQECQQEYQKILQQKYQQADQQGYQKAHHQTWQAHQQTYQHTHQQTYQQPYQQTYQQPYQHRHRQAHQHLLGLTF</sequence>
<accession>A0A0K8RDE4</accession>
<dbReference type="GO" id="GO:0016538">
    <property type="term" value="F:cyclin-dependent protein serine/threonine kinase regulator activity"/>
    <property type="evidence" value="ECO:0007669"/>
    <property type="project" value="TreeGrafter"/>
</dbReference>
<dbReference type="InterPro" id="IPR036915">
    <property type="entry name" value="Cyclin-like_sf"/>
</dbReference>
<dbReference type="Gene3D" id="1.10.472.10">
    <property type="entry name" value="Cyclin-like"/>
    <property type="match status" value="1"/>
</dbReference>
<protein>
    <recommendedName>
        <fullName evidence="2">Protein CNPPD1</fullName>
    </recommendedName>
</protein>
<dbReference type="GO" id="GO:0000307">
    <property type="term" value="C:cyclin-dependent protein kinase holoenzyme complex"/>
    <property type="evidence" value="ECO:0007669"/>
    <property type="project" value="TreeGrafter"/>
</dbReference>
<dbReference type="PANTHER" id="PTHR15615">
    <property type="match status" value="1"/>
</dbReference>